<dbReference type="RefSeq" id="WP_228415322.1">
    <property type="nucleotide sequence ID" value="NZ_CP081135.1"/>
</dbReference>
<organism evidence="2 3">
    <name type="scientific">Terrisporobacter hibernicus</name>
    <dbReference type="NCBI Taxonomy" id="2813371"/>
    <lineage>
        <taxon>Bacteria</taxon>
        <taxon>Bacillati</taxon>
        <taxon>Bacillota</taxon>
        <taxon>Clostridia</taxon>
        <taxon>Peptostreptococcales</taxon>
        <taxon>Peptostreptococcaceae</taxon>
        <taxon>Terrisporobacter</taxon>
    </lineage>
</organism>
<protein>
    <submittedName>
        <fullName evidence="2">J domain-containing protein</fullName>
    </submittedName>
</protein>
<dbReference type="CDD" id="cd06257">
    <property type="entry name" value="DnaJ"/>
    <property type="match status" value="1"/>
</dbReference>
<evidence type="ECO:0000313" key="2">
    <source>
        <dbReference type="EMBL" id="UEL46427.1"/>
    </source>
</evidence>
<proteinExistence type="predicted"/>
<dbReference type="GO" id="GO:0006260">
    <property type="term" value="P:DNA replication"/>
    <property type="evidence" value="ECO:0007669"/>
    <property type="project" value="UniProtKB-KW"/>
</dbReference>
<reference evidence="2 3" key="1">
    <citation type="journal article" date="2023" name="Int. J. Syst. Evol. Microbiol.">
        <title>Terrisporobacter hibernicus sp. nov., isolated from bovine faeces in Northern Ireland.</title>
        <authorList>
            <person name="Mitchell M."/>
            <person name="Nguyen S.V."/>
            <person name="Connor M."/>
            <person name="Fairley D.J."/>
            <person name="Donoghue O."/>
            <person name="Marshall H."/>
            <person name="Koolman L."/>
            <person name="McMullan G."/>
            <person name="Schaffer K.E."/>
            <person name="McGrath J.W."/>
            <person name="Fanning S."/>
        </authorList>
    </citation>
    <scope>NUCLEOTIDE SEQUENCE [LARGE SCALE GENOMIC DNA]</scope>
    <source>
        <strain evidence="2 3">MCA3</strain>
    </source>
</reference>
<dbReference type="SUPFAM" id="SSF46565">
    <property type="entry name" value="Chaperone J-domain"/>
    <property type="match status" value="1"/>
</dbReference>
<evidence type="ECO:0000313" key="3">
    <source>
        <dbReference type="Proteomes" id="UP001198983"/>
    </source>
</evidence>
<dbReference type="InterPro" id="IPR036869">
    <property type="entry name" value="J_dom_sf"/>
</dbReference>
<gene>
    <name evidence="2" type="ORF">JW646_12310</name>
</gene>
<dbReference type="Proteomes" id="UP001198983">
    <property type="component" value="Chromosome"/>
</dbReference>
<accession>A0AAX2ZBB5</accession>
<keyword evidence="3" id="KW-1185">Reference proteome</keyword>
<name>A0AAX2ZBB5_9FIRM</name>
<dbReference type="InterPro" id="IPR001623">
    <property type="entry name" value="DnaJ_domain"/>
</dbReference>
<keyword evidence="1" id="KW-0235">DNA replication</keyword>
<evidence type="ECO:0000256" key="1">
    <source>
        <dbReference type="ARBA" id="ARBA00022705"/>
    </source>
</evidence>
<dbReference type="KEGG" id="tem:JW646_12310"/>
<dbReference type="Gene3D" id="1.10.287.110">
    <property type="entry name" value="DnaJ domain"/>
    <property type="match status" value="1"/>
</dbReference>
<dbReference type="EMBL" id="CP081135">
    <property type="protein sequence ID" value="UEL46427.1"/>
    <property type="molecule type" value="Genomic_DNA"/>
</dbReference>
<sequence length="288" mass="34533">MLLNKNKPKGCDELYCVVQERERKTFSKGKSKGLVVNACKINNQEFYSYTHSDEKFQRPVKTAYKVTLHSSYRENNKVKKRQYSICTIGYYDFVDYGYYDFVEDRLNELSQELNMTGEEIYSLVCCKLNPLQEKINQEYKDTEEYKCSMEVEEILQRYRQAKAEFENKYGVGNFDYCYDVFLNLRNAENLKKIKQIYEEQDYFTGSYQRKNHSNYKYNSNKSSYQEEQGSNYEYSSRENSHYGEDDKKILKKIYKTLARNFHPDKNDNSDESVRAMQIINDLKELWQL</sequence>
<dbReference type="AlphaFoldDB" id="A0AAX2ZBB5"/>